<reference evidence="9 10" key="1">
    <citation type="submission" date="2018-04" db="EMBL/GenBank/DDBJ databases">
        <authorList>
            <person name="Huttner S."/>
            <person name="Dainat J."/>
        </authorList>
    </citation>
    <scope>NUCLEOTIDE SEQUENCE [LARGE SCALE GENOMIC DNA]</scope>
</reference>
<keyword evidence="3 7" id="KW-0812">Transmembrane</keyword>
<dbReference type="Pfam" id="PF07690">
    <property type="entry name" value="MFS_1"/>
    <property type="match status" value="1"/>
</dbReference>
<keyword evidence="2" id="KW-0813">Transport</keyword>
<dbReference type="PROSITE" id="PS50850">
    <property type="entry name" value="MFS"/>
    <property type="match status" value="1"/>
</dbReference>
<keyword evidence="4 7" id="KW-1133">Transmembrane helix</keyword>
<evidence type="ECO:0000259" key="8">
    <source>
        <dbReference type="PROSITE" id="PS50850"/>
    </source>
</evidence>
<dbReference type="Proteomes" id="UP000289323">
    <property type="component" value="Unassembled WGS sequence"/>
</dbReference>
<feature type="transmembrane region" description="Helical" evidence="7">
    <location>
        <begin position="72"/>
        <end position="92"/>
    </location>
</feature>
<name>A0A3S4C174_9PEZI</name>
<feature type="region of interest" description="Disordered" evidence="6">
    <location>
        <begin position="1"/>
        <end position="66"/>
    </location>
</feature>
<feature type="transmembrane region" description="Helical" evidence="7">
    <location>
        <begin position="275"/>
        <end position="294"/>
    </location>
</feature>
<dbReference type="InterPro" id="IPR011701">
    <property type="entry name" value="MFS"/>
</dbReference>
<feature type="compositionally biased region" description="Polar residues" evidence="6">
    <location>
        <begin position="15"/>
        <end position="24"/>
    </location>
</feature>
<dbReference type="PANTHER" id="PTHR23501:SF49">
    <property type="entry name" value="MAJOR FACILITATOR SUPERFAMILY (MFS) PROFILE DOMAIN-CONTAINING PROTEIN"/>
    <property type="match status" value="1"/>
</dbReference>
<feature type="transmembrane region" description="Helical" evidence="7">
    <location>
        <begin position="146"/>
        <end position="165"/>
    </location>
</feature>
<feature type="domain" description="Major facilitator superfamily (MFS) profile" evidence="8">
    <location>
        <begin position="81"/>
        <end position="569"/>
    </location>
</feature>
<dbReference type="FunFam" id="1.20.1250.20:FF:000196">
    <property type="entry name" value="MFS toxin efflux pump (AflT)"/>
    <property type="match status" value="1"/>
</dbReference>
<feature type="transmembrane region" description="Helical" evidence="7">
    <location>
        <begin position="411"/>
        <end position="430"/>
    </location>
</feature>
<dbReference type="CDD" id="cd17502">
    <property type="entry name" value="MFS_Azr1_MDR_like"/>
    <property type="match status" value="1"/>
</dbReference>
<feature type="transmembrane region" description="Helical" evidence="7">
    <location>
        <begin position="384"/>
        <end position="404"/>
    </location>
</feature>
<dbReference type="AlphaFoldDB" id="A0A3S4C174"/>
<proteinExistence type="predicted"/>
<evidence type="ECO:0000313" key="10">
    <source>
        <dbReference type="Proteomes" id="UP000289323"/>
    </source>
</evidence>
<organism evidence="9 10">
    <name type="scientific">Thermothielavioides terrestris</name>
    <dbReference type="NCBI Taxonomy" id="2587410"/>
    <lineage>
        <taxon>Eukaryota</taxon>
        <taxon>Fungi</taxon>
        <taxon>Dikarya</taxon>
        <taxon>Ascomycota</taxon>
        <taxon>Pezizomycotina</taxon>
        <taxon>Sordariomycetes</taxon>
        <taxon>Sordariomycetidae</taxon>
        <taxon>Sordariales</taxon>
        <taxon>Chaetomiaceae</taxon>
        <taxon>Thermothielavioides</taxon>
    </lineage>
</organism>
<feature type="transmembrane region" description="Helical" evidence="7">
    <location>
        <begin position="234"/>
        <end position="254"/>
    </location>
</feature>
<dbReference type="PRINTS" id="PR01036">
    <property type="entry name" value="TCRTETB"/>
</dbReference>
<keyword evidence="5 7" id="KW-0472">Membrane</keyword>
<feature type="transmembrane region" description="Helical" evidence="7">
    <location>
        <begin position="203"/>
        <end position="222"/>
    </location>
</feature>
<accession>A0A3S4C174</accession>
<dbReference type="PANTHER" id="PTHR23501">
    <property type="entry name" value="MAJOR FACILITATOR SUPERFAMILY"/>
    <property type="match status" value="1"/>
</dbReference>
<sequence>MGELQVYDGGAYNAERSTTPTPSANRPPIHSGRETLESESEEQLSKDAPDDEEQRASACCSDKDQPPEPSRFITGFPLACLMAGLMVIQFLISIDRTIISTAIPYITHEFESTPDIGWYGSAYLLTACAFQPMFGRIFVLFSVKKAYLVALFMFEAGSLLCGIARNSVTLIIGRAIAGFGSAGLLTGSFVVVAEAVPLQSRPVFMAVVGTMFGVGATTGPLLGGVFTDLVSWRWCFYINLPIGGASAAAVILFFHSRKNGNARGGFVQRCLDLDVGGNVLLLGASIALFLALEFTTQGAAWSSAEIIGLLSGCGVLAVLFVVWQWRRGEAALMPPRILTQRTVAASCGMAFMIYAALINLTFFLPVWFQAIRGMSAVQSGINMIPYFVVNAVFTVTAGIFVSRIGYATPPAVIGSAIGTAGLGLMTLLSVDSTAAQWVGYQVLTSAGFGISIQQGFTAVQTVLQQDDMAIGTAAVVASQSLGGAVYLSVGNSVFQNQLLQATKARALDDIDIKGLIDSGAASFRQVVPADKLPAMLEVYNRALTVVFTLSIPVGVLSVIAACFIEWKSVKRKEAGRAAGEKEDVEGPSTTTGV</sequence>
<dbReference type="GO" id="GO:0022857">
    <property type="term" value="F:transmembrane transporter activity"/>
    <property type="evidence" value="ECO:0007669"/>
    <property type="project" value="InterPro"/>
</dbReference>
<evidence type="ECO:0000256" key="4">
    <source>
        <dbReference type="ARBA" id="ARBA00022989"/>
    </source>
</evidence>
<evidence type="ECO:0000256" key="2">
    <source>
        <dbReference type="ARBA" id="ARBA00022448"/>
    </source>
</evidence>
<evidence type="ECO:0000256" key="5">
    <source>
        <dbReference type="ARBA" id="ARBA00023136"/>
    </source>
</evidence>
<protein>
    <submittedName>
        <fullName evidence="9">D866eef9-e849-490b-b7ae-68618fb20acb</fullName>
    </submittedName>
</protein>
<evidence type="ECO:0000256" key="1">
    <source>
        <dbReference type="ARBA" id="ARBA00004141"/>
    </source>
</evidence>
<evidence type="ECO:0000256" key="6">
    <source>
        <dbReference type="SAM" id="MobiDB-lite"/>
    </source>
</evidence>
<dbReference type="GO" id="GO:0005886">
    <property type="term" value="C:plasma membrane"/>
    <property type="evidence" value="ECO:0007669"/>
    <property type="project" value="TreeGrafter"/>
</dbReference>
<dbReference type="SUPFAM" id="SSF103473">
    <property type="entry name" value="MFS general substrate transporter"/>
    <property type="match status" value="1"/>
</dbReference>
<dbReference type="InterPro" id="IPR020846">
    <property type="entry name" value="MFS_dom"/>
</dbReference>
<feature type="transmembrane region" description="Helical" evidence="7">
    <location>
        <begin position="306"/>
        <end position="323"/>
    </location>
</feature>
<feature type="transmembrane region" description="Helical" evidence="7">
    <location>
        <begin position="542"/>
        <end position="564"/>
    </location>
</feature>
<evidence type="ECO:0000313" key="9">
    <source>
        <dbReference type="EMBL" id="SPQ18770.1"/>
    </source>
</evidence>
<feature type="transmembrane region" description="Helical" evidence="7">
    <location>
        <begin position="171"/>
        <end position="196"/>
    </location>
</feature>
<evidence type="ECO:0000256" key="7">
    <source>
        <dbReference type="SAM" id="Phobius"/>
    </source>
</evidence>
<feature type="transmembrane region" description="Helical" evidence="7">
    <location>
        <begin position="343"/>
        <end position="364"/>
    </location>
</feature>
<evidence type="ECO:0000256" key="3">
    <source>
        <dbReference type="ARBA" id="ARBA00022692"/>
    </source>
</evidence>
<dbReference type="Gene3D" id="1.20.1250.20">
    <property type="entry name" value="MFS general substrate transporter like domains"/>
    <property type="match status" value="2"/>
</dbReference>
<gene>
    <name evidence="9" type="ORF">TT172_LOCUS1189</name>
</gene>
<dbReference type="InterPro" id="IPR036259">
    <property type="entry name" value="MFS_trans_sf"/>
</dbReference>
<comment type="subcellular location">
    <subcellularLocation>
        <location evidence="1">Membrane</location>
        <topology evidence="1">Multi-pass membrane protein</topology>
    </subcellularLocation>
</comment>
<dbReference type="EMBL" id="OUUZ01000001">
    <property type="protein sequence ID" value="SPQ18770.1"/>
    <property type="molecule type" value="Genomic_DNA"/>
</dbReference>